<protein>
    <submittedName>
        <fullName evidence="1">Uncharacterized protein</fullName>
    </submittedName>
</protein>
<keyword evidence="2" id="KW-1185">Reference proteome</keyword>
<sequence>GKVGRHLVRHLTDDGARVVVTDVNAGALLRASEEPRGCHDRRLRRLR</sequence>
<reference evidence="1" key="1">
    <citation type="submission" date="2020-11" db="EMBL/GenBank/DDBJ databases">
        <title>Nocardioides cynanchi sp. nov., isolated from soil of rhizosphere of Cynanchum wilfordii.</title>
        <authorList>
            <person name="Lee J.-S."/>
            <person name="Suh M.K."/>
            <person name="Kim J.-S."/>
        </authorList>
    </citation>
    <scope>NUCLEOTIDE SEQUENCE</scope>
    <source>
        <strain evidence="1">KCTC 19276</strain>
    </source>
</reference>
<feature type="non-terminal residue" evidence="1">
    <location>
        <position position="1"/>
    </location>
</feature>
<organism evidence="1 2">
    <name type="scientific">Nocardioides agariphilus</name>
    <dbReference type="NCBI Taxonomy" id="433664"/>
    <lineage>
        <taxon>Bacteria</taxon>
        <taxon>Bacillati</taxon>
        <taxon>Actinomycetota</taxon>
        <taxon>Actinomycetes</taxon>
        <taxon>Propionibacteriales</taxon>
        <taxon>Nocardioidaceae</taxon>
        <taxon>Nocardioides</taxon>
    </lineage>
</organism>
<dbReference type="EMBL" id="JADKPO010000016">
    <property type="protein sequence ID" value="MBF4768662.1"/>
    <property type="molecule type" value="Genomic_DNA"/>
</dbReference>
<accession>A0A930VL53</accession>
<dbReference type="SUPFAM" id="SSF51735">
    <property type="entry name" value="NAD(P)-binding Rossmann-fold domains"/>
    <property type="match status" value="1"/>
</dbReference>
<proteinExistence type="predicted"/>
<evidence type="ECO:0000313" key="1">
    <source>
        <dbReference type="EMBL" id="MBF4768662.1"/>
    </source>
</evidence>
<name>A0A930VL53_9ACTN</name>
<dbReference type="InterPro" id="IPR036291">
    <property type="entry name" value="NAD(P)-bd_dom_sf"/>
</dbReference>
<gene>
    <name evidence="1" type="ORF">ISU10_12900</name>
</gene>
<dbReference type="Proteomes" id="UP000660668">
    <property type="component" value="Unassembled WGS sequence"/>
</dbReference>
<dbReference type="Gene3D" id="3.40.50.720">
    <property type="entry name" value="NAD(P)-binding Rossmann-like Domain"/>
    <property type="match status" value="1"/>
</dbReference>
<dbReference type="AlphaFoldDB" id="A0A930VL53"/>
<evidence type="ECO:0000313" key="2">
    <source>
        <dbReference type="Proteomes" id="UP000660668"/>
    </source>
</evidence>
<comment type="caution">
    <text evidence="1">The sequence shown here is derived from an EMBL/GenBank/DDBJ whole genome shotgun (WGS) entry which is preliminary data.</text>
</comment>